<dbReference type="SUPFAM" id="SSF46689">
    <property type="entry name" value="Homeodomain-like"/>
    <property type="match status" value="1"/>
</dbReference>
<evidence type="ECO:0000256" key="2">
    <source>
        <dbReference type="PROSITE-ProRule" id="PRU00335"/>
    </source>
</evidence>
<dbReference type="PROSITE" id="PS50977">
    <property type="entry name" value="HTH_TETR_2"/>
    <property type="match status" value="1"/>
</dbReference>
<dbReference type="InterPro" id="IPR001647">
    <property type="entry name" value="HTH_TetR"/>
</dbReference>
<dbReference type="PANTHER" id="PTHR43479:SF7">
    <property type="entry name" value="TETR-FAMILY TRANSCRIPTIONAL REGULATOR"/>
    <property type="match status" value="1"/>
</dbReference>
<evidence type="ECO:0000259" key="3">
    <source>
        <dbReference type="PROSITE" id="PS50977"/>
    </source>
</evidence>
<evidence type="ECO:0000256" key="1">
    <source>
        <dbReference type="ARBA" id="ARBA00023125"/>
    </source>
</evidence>
<dbReference type="InterPro" id="IPR050624">
    <property type="entry name" value="HTH-type_Tx_Regulator"/>
</dbReference>
<dbReference type="InterPro" id="IPR039532">
    <property type="entry name" value="TetR_C_Firmicutes"/>
</dbReference>
<dbReference type="Proteomes" id="UP000250354">
    <property type="component" value="Chromosome"/>
</dbReference>
<keyword evidence="5" id="KW-1185">Reference proteome</keyword>
<gene>
    <name evidence="4" type="ORF">DBT44_0009785</name>
</gene>
<evidence type="ECO:0000313" key="4">
    <source>
        <dbReference type="EMBL" id="WWC55723.1"/>
    </source>
</evidence>
<accession>A0ABZ2EFX9</accession>
<keyword evidence="1 2" id="KW-0238">DNA-binding</keyword>
<evidence type="ECO:0000313" key="5">
    <source>
        <dbReference type="Proteomes" id="UP000250354"/>
    </source>
</evidence>
<organism evidence="4 5">
    <name type="scientific">Aerococcus mictus</name>
    <dbReference type="NCBI Taxonomy" id="2976810"/>
    <lineage>
        <taxon>Bacteria</taxon>
        <taxon>Bacillati</taxon>
        <taxon>Bacillota</taxon>
        <taxon>Bacilli</taxon>
        <taxon>Lactobacillales</taxon>
        <taxon>Aerococcaceae</taxon>
        <taxon>Aerococcus</taxon>
    </lineage>
</organism>
<dbReference type="PANTHER" id="PTHR43479">
    <property type="entry name" value="ACREF/ENVCD OPERON REPRESSOR-RELATED"/>
    <property type="match status" value="1"/>
</dbReference>
<protein>
    <submittedName>
        <fullName evidence="4">TetR/AcrR family transcriptional regulator</fullName>
    </submittedName>
</protein>
<dbReference type="Gene3D" id="1.10.357.10">
    <property type="entry name" value="Tetracycline Repressor, domain 2"/>
    <property type="match status" value="1"/>
</dbReference>
<feature type="domain" description="HTH tetR-type" evidence="3">
    <location>
        <begin position="1"/>
        <end position="48"/>
    </location>
</feature>
<dbReference type="Pfam" id="PF00440">
    <property type="entry name" value="TetR_N"/>
    <property type="match status" value="1"/>
</dbReference>
<dbReference type="RefSeq" id="WP_224786529.1">
    <property type="nucleotide sequence ID" value="NZ_CP132985.1"/>
</dbReference>
<dbReference type="Pfam" id="PF14278">
    <property type="entry name" value="TetR_C_8"/>
    <property type="match status" value="1"/>
</dbReference>
<dbReference type="EMBL" id="CP145132">
    <property type="protein sequence ID" value="WWC55723.1"/>
    <property type="molecule type" value="Genomic_DNA"/>
</dbReference>
<proteinExistence type="predicted"/>
<name>A0ABZ2EFX9_9LACT</name>
<sequence>MTREKGFDSLTVTDIARQARINRGTFYRHYVDKYDLLEQLKADIYKELQKIFLNDMYQEEAHADLIPYQTILKAITYLQENFLLIATLASSNGDPNFMVDVKSIIKELITSRIQKENDFHLSTQDLPMEYAIEVLISSVTSVINLWIQRGGQESPEEVANIIFKAKSLAPKDLLI</sequence>
<reference evidence="4 5" key="1">
    <citation type="journal article" date="2020" name="J. Bacteriol.">
        <title>Aerococcus urinae Isolated from Women with Lower Urinary Tract Symptoms: In Vitro Aggregation and Genome Analysis.</title>
        <authorList>
            <person name="Hilt E.E."/>
            <person name="Putonti C."/>
            <person name="Thomas-White K."/>
            <person name="Lewis A.L."/>
            <person name="Visick K.L."/>
            <person name="Gilbert N.M."/>
            <person name="Wolfe A.J."/>
        </authorList>
    </citation>
    <scope>NUCLEOTIDE SEQUENCE [LARGE SCALE GENOMIC DNA]</scope>
    <source>
        <strain evidence="4 5">UMB1016</strain>
    </source>
</reference>
<dbReference type="InterPro" id="IPR009057">
    <property type="entry name" value="Homeodomain-like_sf"/>
</dbReference>
<feature type="DNA-binding region" description="H-T-H motif" evidence="2">
    <location>
        <begin position="11"/>
        <end position="30"/>
    </location>
</feature>